<dbReference type="InterPro" id="IPR001681">
    <property type="entry name" value="Neurokn_rcpt"/>
</dbReference>
<evidence type="ECO:0000256" key="5">
    <source>
        <dbReference type="ARBA" id="ARBA00022989"/>
    </source>
</evidence>
<dbReference type="GO" id="GO:0004995">
    <property type="term" value="F:tachykinin receptor activity"/>
    <property type="evidence" value="ECO:0007669"/>
    <property type="project" value="InterPro"/>
</dbReference>
<dbReference type="GO" id="GO:0005886">
    <property type="term" value="C:plasma membrane"/>
    <property type="evidence" value="ECO:0007669"/>
    <property type="project" value="UniProtKB-SubCell"/>
</dbReference>
<dbReference type="PROSITE" id="PS50262">
    <property type="entry name" value="G_PROTEIN_RECEP_F1_2"/>
    <property type="match status" value="1"/>
</dbReference>
<dbReference type="STRING" id="299467.A0A443SKE7"/>
<dbReference type="OrthoDB" id="10053194at2759"/>
<dbReference type="InterPro" id="IPR017452">
    <property type="entry name" value="GPCR_Rhodpsn_7TM"/>
</dbReference>
<dbReference type="PANTHER" id="PTHR46925:SF2">
    <property type="entry name" value="G-PROTEIN COUPLED RECEPTOR TKR-1-RELATED"/>
    <property type="match status" value="1"/>
</dbReference>
<reference evidence="13 14" key="1">
    <citation type="journal article" date="2018" name="Gigascience">
        <title>Genomes of trombidid mites reveal novel predicted allergens and laterally-transferred genes associated with secondary metabolism.</title>
        <authorList>
            <person name="Dong X."/>
            <person name="Chaisiri K."/>
            <person name="Xia D."/>
            <person name="Armstrong S.D."/>
            <person name="Fang Y."/>
            <person name="Donnelly M.J."/>
            <person name="Kadowaki T."/>
            <person name="McGarry J.W."/>
            <person name="Darby A.C."/>
            <person name="Makepeace B.L."/>
        </authorList>
    </citation>
    <scope>NUCLEOTIDE SEQUENCE [LARGE SCALE GENOMIC DNA]</scope>
    <source>
        <strain evidence="13">UoL-UT</strain>
    </source>
</reference>
<dbReference type="InterPro" id="IPR000276">
    <property type="entry name" value="GPCR_Rhodpsn"/>
</dbReference>
<feature type="chain" id="PRO_5019470168" evidence="11">
    <location>
        <begin position="27"/>
        <end position="165"/>
    </location>
</feature>
<evidence type="ECO:0000256" key="7">
    <source>
        <dbReference type="ARBA" id="ARBA00023136"/>
    </source>
</evidence>
<dbReference type="Gene3D" id="1.20.1070.10">
    <property type="entry name" value="Rhodopsin 7-helix transmembrane proteins"/>
    <property type="match status" value="1"/>
</dbReference>
<keyword evidence="8 13" id="KW-0675">Receptor</keyword>
<keyword evidence="4 10" id="KW-0812">Transmembrane</keyword>
<dbReference type="Proteomes" id="UP000288716">
    <property type="component" value="Unassembled WGS sequence"/>
</dbReference>
<dbReference type="VEuPathDB" id="VectorBase:LDEU004054"/>
<evidence type="ECO:0000256" key="9">
    <source>
        <dbReference type="ARBA" id="ARBA00023224"/>
    </source>
</evidence>
<evidence type="ECO:0000256" key="4">
    <source>
        <dbReference type="ARBA" id="ARBA00022692"/>
    </source>
</evidence>
<comment type="caution">
    <text evidence="13">The sequence shown here is derived from an EMBL/GenBank/DDBJ whole genome shotgun (WGS) entry which is preliminary data.</text>
</comment>
<keyword evidence="5 10" id="KW-1133">Transmembrane helix</keyword>
<protein>
    <submittedName>
        <fullName evidence="13">Neuropeptide Y receptor-like protein</fullName>
    </submittedName>
</protein>
<keyword evidence="7 10" id="KW-0472">Membrane</keyword>
<proteinExistence type="inferred from homology"/>
<evidence type="ECO:0000256" key="2">
    <source>
        <dbReference type="ARBA" id="ARBA00010663"/>
    </source>
</evidence>
<keyword evidence="11" id="KW-0732">Signal</keyword>
<dbReference type="PANTHER" id="PTHR46925">
    <property type="entry name" value="G-PROTEIN COUPLED RECEPTOR TKR-1-RELATED"/>
    <property type="match status" value="1"/>
</dbReference>
<comment type="similarity">
    <text evidence="2">Belongs to the G-protein coupled receptor 1 family.</text>
</comment>
<evidence type="ECO:0000256" key="3">
    <source>
        <dbReference type="ARBA" id="ARBA00022475"/>
    </source>
</evidence>
<evidence type="ECO:0000259" key="12">
    <source>
        <dbReference type="PROSITE" id="PS50262"/>
    </source>
</evidence>
<feature type="signal peptide" evidence="11">
    <location>
        <begin position="1"/>
        <end position="26"/>
    </location>
</feature>
<name>A0A443SKE7_9ACAR</name>
<evidence type="ECO:0000256" key="11">
    <source>
        <dbReference type="SAM" id="SignalP"/>
    </source>
</evidence>
<evidence type="ECO:0000313" key="14">
    <source>
        <dbReference type="Proteomes" id="UP000288716"/>
    </source>
</evidence>
<dbReference type="PRINTS" id="PR00237">
    <property type="entry name" value="GPCRRHODOPSN"/>
</dbReference>
<keyword evidence="3" id="KW-1003">Cell membrane</keyword>
<keyword evidence="9" id="KW-0807">Transducer</keyword>
<evidence type="ECO:0000256" key="8">
    <source>
        <dbReference type="ARBA" id="ARBA00023170"/>
    </source>
</evidence>
<evidence type="ECO:0000256" key="10">
    <source>
        <dbReference type="SAM" id="Phobius"/>
    </source>
</evidence>
<keyword evidence="14" id="KW-1185">Reference proteome</keyword>
<organism evidence="13 14">
    <name type="scientific">Leptotrombidium deliense</name>
    <dbReference type="NCBI Taxonomy" id="299467"/>
    <lineage>
        <taxon>Eukaryota</taxon>
        <taxon>Metazoa</taxon>
        <taxon>Ecdysozoa</taxon>
        <taxon>Arthropoda</taxon>
        <taxon>Chelicerata</taxon>
        <taxon>Arachnida</taxon>
        <taxon>Acari</taxon>
        <taxon>Acariformes</taxon>
        <taxon>Trombidiformes</taxon>
        <taxon>Prostigmata</taxon>
        <taxon>Anystina</taxon>
        <taxon>Parasitengona</taxon>
        <taxon>Trombiculoidea</taxon>
        <taxon>Trombiculidae</taxon>
        <taxon>Leptotrombidium</taxon>
    </lineage>
</organism>
<gene>
    <name evidence="13" type="ORF">B4U80_10666</name>
</gene>
<sequence>MIKMMIIVVLVYTFAWLPLNTLNVAADLDDDVYKYEHIKYVWFASHWLAMSHAAYNPIIYCWMNAKFQEGFKHIFKAVRCAKGTRRRNFDSFGRHSTFTSVKTSTCSTQNQLRMYSVRNNVDLRSSICDTAISKSLLDASKAKLIDKEHCKQSSDHSASDSISNV</sequence>
<evidence type="ECO:0000313" key="13">
    <source>
        <dbReference type="EMBL" id="RWS27987.1"/>
    </source>
</evidence>
<keyword evidence="6" id="KW-0297">G-protein coupled receptor</keyword>
<dbReference type="AlphaFoldDB" id="A0A443SKE7"/>
<dbReference type="Pfam" id="PF00001">
    <property type="entry name" value="7tm_1"/>
    <property type="match status" value="1"/>
</dbReference>
<feature type="transmembrane region" description="Helical" evidence="10">
    <location>
        <begin position="41"/>
        <end position="63"/>
    </location>
</feature>
<dbReference type="EMBL" id="NCKV01001641">
    <property type="protein sequence ID" value="RWS27987.1"/>
    <property type="molecule type" value="Genomic_DNA"/>
</dbReference>
<feature type="domain" description="G-protein coupled receptors family 1 profile" evidence="12">
    <location>
        <begin position="1"/>
        <end position="60"/>
    </location>
</feature>
<comment type="subcellular location">
    <subcellularLocation>
        <location evidence="1">Cell membrane</location>
        <topology evidence="1">Multi-pass membrane protein</topology>
    </subcellularLocation>
</comment>
<dbReference type="SUPFAM" id="SSF81321">
    <property type="entry name" value="Family A G protein-coupled receptor-like"/>
    <property type="match status" value="1"/>
</dbReference>
<evidence type="ECO:0000256" key="1">
    <source>
        <dbReference type="ARBA" id="ARBA00004651"/>
    </source>
</evidence>
<evidence type="ECO:0000256" key="6">
    <source>
        <dbReference type="ARBA" id="ARBA00023040"/>
    </source>
</evidence>
<accession>A0A443SKE7</accession>